<dbReference type="STRING" id="1353009.A0A1Y2I4V4"/>
<dbReference type="EMBL" id="KZ084259">
    <property type="protein sequence ID" value="OSC96164.1"/>
    <property type="molecule type" value="Genomic_DNA"/>
</dbReference>
<sequence>MFTLPLLVLALDGIIGVSHPVNRNLFLTDFFIMIAGIGCFVSSMITLLIFFPRSIVREAGYKPRLSSTIPGPMSPKSPPTTPPSQAAPFAPNGAPPPNLHHQQQYQLHPQHHQHPLPIAKNSHRRDLHTANSSEQQRADTRTIP</sequence>
<dbReference type="OrthoDB" id="2384193at2759"/>
<feature type="region of interest" description="Disordered" evidence="1">
    <location>
        <begin position="64"/>
        <end position="144"/>
    </location>
</feature>
<evidence type="ECO:0000313" key="4">
    <source>
        <dbReference type="Proteomes" id="UP000193067"/>
    </source>
</evidence>
<dbReference type="AlphaFoldDB" id="A0A1Y2I4V4"/>
<protein>
    <submittedName>
        <fullName evidence="3">Uncharacterized protein</fullName>
    </submittedName>
</protein>
<organism evidence="3 4">
    <name type="scientific">Trametes coccinea (strain BRFM310)</name>
    <name type="common">Pycnoporus coccineus</name>
    <dbReference type="NCBI Taxonomy" id="1353009"/>
    <lineage>
        <taxon>Eukaryota</taxon>
        <taxon>Fungi</taxon>
        <taxon>Dikarya</taxon>
        <taxon>Basidiomycota</taxon>
        <taxon>Agaricomycotina</taxon>
        <taxon>Agaricomycetes</taxon>
        <taxon>Polyporales</taxon>
        <taxon>Polyporaceae</taxon>
        <taxon>Trametes</taxon>
    </lineage>
</organism>
<feature type="transmembrane region" description="Helical" evidence="2">
    <location>
        <begin position="30"/>
        <end position="51"/>
    </location>
</feature>
<name>A0A1Y2I4V4_TRAC3</name>
<proteinExistence type="predicted"/>
<reference evidence="3 4" key="1">
    <citation type="journal article" date="2015" name="Biotechnol. Biofuels">
        <title>Enhanced degradation of softwood versus hardwood by the white-rot fungus Pycnoporus coccineus.</title>
        <authorList>
            <person name="Couturier M."/>
            <person name="Navarro D."/>
            <person name="Chevret D."/>
            <person name="Henrissat B."/>
            <person name="Piumi F."/>
            <person name="Ruiz-Duenas F.J."/>
            <person name="Martinez A.T."/>
            <person name="Grigoriev I.V."/>
            <person name="Riley R."/>
            <person name="Lipzen A."/>
            <person name="Berrin J.G."/>
            <person name="Master E.R."/>
            <person name="Rosso M.N."/>
        </authorList>
    </citation>
    <scope>NUCLEOTIDE SEQUENCE [LARGE SCALE GENOMIC DNA]</scope>
    <source>
        <strain evidence="3 4">BRFM310</strain>
    </source>
</reference>
<evidence type="ECO:0000256" key="2">
    <source>
        <dbReference type="SAM" id="Phobius"/>
    </source>
</evidence>
<feature type="compositionally biased region" description="Low complexity" evidence="1">
    <location>
        <begin position="99"/>
        <end position="108"/>
    </location>
</feature>
<feature type="compositionally biased region" description="Low complexity" evidence="1">
    <location>
        <begin position="83"/>
        <end position="92"/>
    </location>
</feature>
<feature type="compositionally biased region" description="Pro residues" evidence="1">
    <location>
        <begin position="72"/>
        <end position="82"/>
    </location>
</feature>
<gene>
    <name evidence="3" type="ORF">PYCCODRAFT_297874</name>
</gene>
<evidence type="ECO:0000313" key="3">
    <source>
        <dbReference type="EMBL" id="OSC96164.1"/>
    </source>
</evidence>
<evidence type="ECO:0000256" key="1">
    <source>
        <dbReference type="SAM" id="MobiDB-lite"/>
    </source>
</evidence>
<keyword evidence="2" id="KW-0812">Transmembrane</keyword>
<dbReference type="Proteomes" id="UP000193067">
    <property type="component" value="Unassembled WGS sequence"/>
</dbReference>
<keyword evidence="2" id="KW-0472">Membrane</keyword>
<accession>A0A1Y2I4V4</accession>
<keyword evidence="4" id="KW-1185">Reference proteome</keyword>
<keyword evidence="2" id="KW-1133">Transmembrane helix</keyword>